<feature type="transmembrane region" description="Helical" evidence="6">
    <location>
        <begin position="140"/>
        <end position="162"/>
    </location>
</feature>
<evidence type="ECO:0000256" key="2">
    <source>
        <dbReference type="ARBA" id="ARBA00022475"/>
    </source>
</evidence>
<dbReference type="PANTHER" id="PTHR30086:SF20">
    <property type="entry name" value="ARGININE EXPORTER PROTEIN ARGO-RELATED"/>
    <property type="match status" value="1"/>
</dbReference>
<dbReference type="EMBL" id="JAAOCA010000038">
    <property type="protein sequence ID" value="MBD1601615.1"/>
    <property type="molecule type" value="Genomic_DNA"/>
</dbReference>
<keyword evidence="8" id="KW-1185">Reference proteome</keyword>
<feature type="transmembrane region" description="Helical" evidence="6">
    <location>
        <begin position="71"/>
        <end position="89"/>
    </location>
</feature>
<accession>A0ABR7Z7U7</accession>
<reference evidence="7 8" key="1">
    <citation type="journal article" date="2020" name="Insects">
        <title>Bacteria Belonging to Pseudomonas typographi sp. nov. from the Bark Beetle Ips typographus Have Genomic Potential to Aid in the Host Ecology.</title>
        <authorList>
            <person name="Peral-Aranega E."/>
            <person name="Saati-Santamaria Z."/>
            <person name="Kolarik M."/>
            <person name="Rivas R."/>
            <person name="Garcia-Fraile P."/>
        </authorList>
    </citation>
    <scope>NUCLEOTIDE SEQUENCE [LARGE SCALE GENOMIC DNA]</scope>
    <source>
        <strain evidence="7 8">CA3A</strain>
    </source>
</reference>
<name>A0ABR7Z7U7_9PSED</name>
<organism evidence="7 8">
    <name type="scientific">Pseudomonas typographi</name>
    <dbReference type="NCBI Taxonomy" id="2715964"/>
    <lineage>
        <taxon>Bacteria</taxon>
        <taxon>Pseudomonadati</taxon>
        <taxon>Pseudomonadota</taxon>
        <taxon>Gammaproteobacteria</taxon>
        <taxon>Pseudomonadales</taxon>
        <taxon>Pseudomonadaceae</taxon>
        <taxon>Pseudomonas</taxon>
    </lineage>
</organism>
<keyword evidence="2" id="KW-1003">Cell membrane</keyword>
<evidence type="ECO:0000256" key="3">
    <source>
        <dbReference type="ARBA" id="ARBA00022692"/>
    </source>
</evidence>
<dbReference type="PANTHER" id="PTHR30086">
    <property type="entry name" value="ARGININE EXPORTER PROTEIN ARGO"/>
    <property type="match status" value="1"/>
</dbReference>
<evidence type="ECO:0000313" key="7">
    <source>
        <dbReference type="EMBL" id="MBD1601615.1"/>
    </source>
</evidence>
<evidence type="ECO:0000256" key="1">
    <source>
        <dbReference type="ARBA" id="ARBA00004651"/>
    </source>
</evidence>
<dbReference type="Proteomes" id="UP000805841">
    <property type="component" value="Unassembled WGS sequence"/>
</dbReference>
<gene>
    <name evidence="7" type="ORF">HAQ05_23345</name>
</gene>
<dbReference type="InterPro" id="IPR001123">
    <property type="entry name" value="LeuE-type"/>
</dbReference>
<evidence type="ECO:0000256" key="5">
    <source>
        <dbReference type="ARBA" id="ARBA00023136"/>
    </source>
</evidence>
<feature type="transmembrane region" description="Helical" evidence="6">
    <location>
        <begin position="174"/>
        <end position="195"/>
    </location>
</feature>
<evidence type="ECO:0000313" key="8">
    <source>
        <dbReference type="Proteomes" id="UP000805841"/>
    </source>
</evidence>
<feature type="transmembrane region" description="Helical" evidence="6">
    <location>
        <begin position="37"/>
        <end position="59"/>
    </location>
</feature>
<protein>
    <submittedName>
        <fullName evidence="7">LysE family translocator</fullName>
    </submittedName>
</protein>
<comment type="subcellular location">
    <subcellularLocation>
        <location evidence="1">Cell membrane</location>
        <topology evidence="1">Multi-pass membrane protein</topology>
    </subcellularLocation>
</comment>
<evidence type="ECO:0000256" key="4">
    <source>
        <dbReference type="ARBA" id="ARBA00022989"/>
    </source>
</evidence>
<keyword evidence="3 6" id="KW-0812">Transmembrane</keyword>
<evidence type="ECO:0000256" key="6">
    <source>
        <dbReference type="SAM" id="Phobius"/>
    </source>
</evidence>
<dbReference type="Pfam" id="PF01810">
    <property type="entry name" value="LysE"/>
    <property type="match status" value="1"/>
</dbReference>
<keyword evidence="5 6" id="KW-0472">Membrane</keyword>
<comment type="caution">
    <text evidence="7">The sequence shown here is derived from an EMBL/GenBank/DDBJ whole genome shotgun (WGS) entry which is preliminary data.</text>
</comment>
<sequence length="196" mass="20063">MDSVWPLAMFTVAATITPGGATTLATASGAQFGFRGSIPLMLGIATGLASMAAGAAFGLANVLHISPFLPLALKVAGTLYLLWLAWKIARAPAPGAGTKAARPIGYIAGLWMLWHNPKGWAMTAGAAAAYANLASDPAQLAVLMGLSFGLAAAASLSLWCVAGRELARRINDPAHWRIVNGALGGLIAVSTVPMWV</sequence>
<proteinExistence type="predicted"/>
<keyword evidence="4 6" id="KW-1133">Transmembrane helix</keyword>